<dbReference type="Pfam" id="PF02602">
    <property type="entry name" value="HEM4"/>
    <property type="match status" value="1"/>
</dbReference>
<dbReference type="GO" id="GO:0006782">
    <property type="term" value="P:protoporphyrinogen IX biosynthetic process"/>
    <property type="evidence" value="ECO:0007669"/>
    <property type="project" value="UniProtKB-UniRule"/>
</dbReference>
<evidence type="ECO:0000256" key="4">
    <source>
        <dbReference type="ARBA" id="ARBA00023239"/>
    </source>
</evidence>
<comment type="pathway">
    <text evidence="1 9">Porphyrin-containing compound metabolism; protoporphyrin-IX biosynthesis; coproporphyrinogen-III from 5-aminolevulinate: step 3/4.</text>
</comment>
<dbReference type="EMBL" id="RYZR01000008">
    <property type="protein sequence ID" value="RUL61474.1"/>
    <property type="molecule type" value="Genomic_DNA"/>
</dbReference>
<dbReference type="AlphaFoldDB" id="A0A3S0PW94"/>
<evidence type="ECO:0000256" key="5">
    <source>
        <dbReference type="ARBA" id="ARBA00023244"/>
    </source>
</evidence>
<evidence type="ECO:0000256" key="3">
    <source>
        <dbReference type="ARBA" id="ARBA00013109"/>
    </source>
</evidence>
<feature type="domain" description="Tetrapyrrole biosynthesis uroporphyrinogen III synthase" evidence="10">
    <location>
        <begin position="29"/>
        <end position="249"/>
    </location>
</feature>
<evidence type="ECO:0000256" key="7">
    <source>
        <dbReference type="ARBA" id="ARBA00040167"/>
    </source>
</evidence>
<evidence type="ECO:0000313" key="12">
    <source>
        <dbReference type="Proteomes" id="UP000267077"/>
    </source>
</evidence>
<comment type="caution">
    <text evidence="11">The sequence shown here is derived from an EMBL/GenBank/DDBJ whole genome shotgun (WGS) entry which is preliminary data.</text>
</comment>
<organism evidence="11 12">
    <name type="scientific">Dyella dinghuensis</name>
    <dbReference type="NCBI Taxonomy" id="1920169"/>
    <lineage>
        <taxon>Bacteria</taxon>
        <taxon>Pseudomonadati</taxon>
        <taxon>Pseudomonadota</taxon>
        <taxon>Gammaproteobacteria</taxon>
        <taxon>Lysobacterales</taxon>
        <taxon>Rhodanobacteraceae</taxon>
        <taxon>Dyella</taxon>
    </lineage>
</organism>
<keyword evidence="4 9" id="KW-0456">Lyase</keyword>
<reference evidence="11 12" key="1">
    <citation type="submission" date="2018-12" db="EMBL/GenBank/DDBJ databases">
        <title>Dyella dinghuensis sp. nov. DHOA06 and Dyella choica sp. nov. 4M-K27, isolated from forest soil.</title>
        <authorList>
            <person name="Qiu L.-H."/>
            <person name="Gao Z.-H."/>
        </authorList>
    </citation>
    <scope>NUCLEOTIDE SEQUENCE [LARGE SCALE GENOMIC DNA]</scope>
    <source>
        <strain evidence="11 12">DHOA06</strain>
    </source>
</reference>
<dbReference type="EC" id="4.2.1.75" evidence="3 9"/>
<dbReference type="GO" id="GO:0004852">
    <property type="term" value="F:uroporphyrinogen-III synthase activity"/>
    <property type="evidence" value="ECO:0007669"/>
    <property type="project" value="UniProtKB-UniRule"/>
</dbReference>
<evidence type="ECO:0000259" key="10">
    <source>
        <dbReference type="Pfam" id="PF02602"/>
    </source>
</evidence>
<dbReference type="RefSeq" id="WP_126675184.1">
    <property type="nucleotide sequence ID" value="NZ_RYZR01000008.1"/>
</dbReference>
<evidence type="ECO:0000256" key="8">
    <source>
        <dbReference type="ARBA" id="ARBA00048617"/>
    </source>
</evidence>
<dbReference type="CDD" id="cd06578">
    <property type="entry name" value="HemD"/>
    <property type="match status" value="1"/>
</dbReference>
<dbReference type="Proteomes" id="UP000267077">
    <property type="component" value="Unassembled WGS sequence"/>
</dbReference>
<dbReference type="GO" id="GO:0006780">
    <property type="term" value="P:uroporphyrinogen III biosynthetic process"/>
    <property type="evidence" value="ECO:0007669"/>
    <property type="project" value="UniProtKB-UniRule"/>
</dbReference>
<dbReference type="InterPro" id="IPR003754">
    <property type="entry name" value="4pyrrol_synth_uPrphyn_synth"/>
</dbReference>
<accession>A0A3S0PW94</accession>
<dbReference type="PANTHER" id="PTHR38042">
    <property type="entry name" value="UROPORPHYRINOGEN-III SYNTHASE, CHLOROPLASTIC"/>
    <property type="match status" value="1"/>
</dbReference>
<dbReference type="PANTHER" id="PTHR38042:SF1">
    <property type="entry name" value="UROPORPHYRINOGEN-III SYNTHASE, CHLOROPLASTIC"/>
    <property type="match status" value="1"/>
</dbReference>
<sequence>MSAQSSQHGSSLAGCTVVITRPAGTGGSLARRVRTLGATPLLLPGLSLRAMSDVDTARAQWQQAQRDDLLIFTSPAAVRYATALSALDTHANVVATGQGTSRVLHQHGVDAQVPTTRQDSEGVLALPALQSLQGRRVALITAPDGRGLLQEQLAKRGATVREVHVYTRGAPRLNRRHIDAVMQLPSTACVLFSSAEAMRHLLTLLPAAARDRLRRAVAVVSSERIAELARLDGFSRVELATSAHSEDLLAATVKICSRMPH</sequence>
<comment type="catalytic activity">
    <reaction evidence="8 9">
        <text>hydroxymethylbilane = uroporphyrinogen III + H2O</text>
        <dbReference type="Rhea" id="RHEA:18965"/>
        <dbReference type="ChEBI" id="CHEBI:15377"/>
        <dbReference type="ChEBI" id="CHEBI:57308"/>
        <dbReference type="ChEBI" id="CHEBI:57845"/>
        <dbReference type="EC" id="4.2.1.75"/>
    </reaction>
</comment>
<protein>
    <recommendedName>
        <fullName evidence="7 9">Uroporphyrinogen-III synthase</fullName>
        <ecNumber evidence="3 9">4.2.1.75</ecNumber>
    </recommendedName>
</protein>
<dbReference type="InterPro" id="IPR039793">
    <property type="entry name" value="UROS/Hem4"/>
</dbReference>
<gene>
    <name evidence="11" type="ORF">EKH79_17725</name>
</gene>
<dbReference type="OrthoDB" id="9787650at2"/>
<dbReference type="UniPathway" id="UPA00251">
    <property type="reaction ID" value="UER00320"/>
</dbReference>
<evidence type="ECO:0000313" key="11">
    <source>
        <dbReference type="EMBL" id="RUL61474.1"/>
    </source>
</evidence>
<dbReference type="SUPFAM" id="SSF69618">
    <property type="entry name" value="HemD-like"/>
    <property type="match status" value="1"/>
</dbReference>
<dbReference type="Gene3D" id="3.40.50.10090">
    <property type="match status" value="2"/>
</dbReference>
<evidence type="ECO:0000256" key="1">
    <source>
        <dbReference type="ARBA" id="ARBA00004772"/>
    </source>
</evidence>
<dbReference type="InterPro" id="IPR036108">
    <property type="entry name" value="4pyrrol_syn_uPrphyn_synt_sf"/>
</dbReference>
<name>A0A3S0PW94_9GAMM</name>
<comment type="similarity">
    <text evidence="2 9">Belongs to the uroporphyrinogen-III synthase family.</text>
</comment>
<evidence type="ECO:0000256" key="6">
    <source>
        <dbReference type="ARBA" id="ARBA00037589"/>
    </source>
</evidence>
<comment type="function">
    <text evidence="6 9">Catalyzes cyclization of the linear tetrapyrrole, hydroxymethylbilane, to the macrocyclic uroporphyrinogen III.</text>
</comment>
<evidence type="ECO:0000256" key="2">
    <source>
        <dbReference type="ARBA" id="ARBA00008133"/>
    </source>
</evidence>
<proteinExistence type="inferred from homology"/>
<keyword evidence="12" id="KW-1185">Reference proteome</keyword>
<keyword evidence="5 9" id="KW-0627">Porphyrin biosynthesis</keyword>
<evidence type="ECO:0000256" key="9">
    <source>
        <dbReference type="RuleBase" id="RU366031"/>
    </source>
</evidence>